<evidence type="ECO:0000313" key="2">
    <source>
        <dbReference type="Proteomes" id="UP000515733"/>
    </source>
</evidence>
<keyword evidence="2" id="KW-1185">Reference proteome</keyword>
<proteinExistence type="predicted"/>
<dbReference type="KEGG" id="doe:DENOEST_3533"/>
<evidence type="ECO:0000313" key="1">
    <source>
        <dbReference type="EMBL" id="CAB1370687.1"/>
    </source>
</evidence>
<dbReference type="AlphaFoldDB" id="A0A6S6Y5D8"/>
<sequence>MNAEEIALYLKTHPEFFEQHADLLTQIRIPDPHGGAAVSLAERQMTVLRDKARALESKLAELIGYGEENDIIAEKVHRLGVALLGVDDLAEAVRVLNTHLSGSFAVPHVAVRIWGVGGSQDDAPEYSPVPDTLKAFAGSIHRPYCGGASGQEAVALFGEQGGHIRSLAQIPLREDGVEGGACFGLLVLASEEVERFYPDMGVMFLNRIGDMAASTLLRVVH</sequence>
<dbReference type="PANTHER" id="PTHR38765:SF1">
    <property type="entry name" value="DUF484 DOMAIN-CONTAINING PROTEIN"/>
    <property type="match status" value="1"/>
</dbReference>
<dbReference type="Pfam" id="PF04340">
    <property type="entry name" value="DUF484"/>
    <property type="match status" value="1"/>
</dbReference>
<dbReference type="InterPro" id="IPR029016">
    <property type="entry name" value="GAF-like_dom_sf"/>
</dbReference>
<gene>
    <name evidence="1" type="ORF">DENOEST_3533</name>
</gene>
<dbReference type="RefSeq" id="WP_145769426.1">
    <property type="nucleotide sequence ID" value="NZ_LR778301.1"/>
</dbReference>
<dbReference type="Gene3D" id="3.30.450.40">
    <property type="match status" value="1"/>
</dbReference>
<accession>A0A6S6Y5D8</accession>
<dbReference type="Proteomes" id="UP000515733">
    <property type="component" value="Chromosome"/>
</dbReference>
<organism evidence="1 2">
    <name type="scientific">Denitratisoma oestradiolicum</name>
    <dbReference type="NCBI Taxonomy" id="311182"/>
    <lineage>
        <taxon>Bacteria</taxon>
        <taxon>Pseudomonadati</taxon>
        <taxon>Pseudomonadota</taxon>
        <taxon>Betaproteobacteria</taxon>
        <taxon>Nitrosomonadales</taxon>
        <taxon>Sterolibacteriaceae</taxon>
        <taxon>Denitratisoma</taxon>
    </lineage>
</organism>
<name>A0A6S6Y5D8_9PROT</name>
<evidence type="ECO:0008006" key="3">
    <source>
        <dbReference type="Google" id="ProtNLM"/>
    </source>
</evidence>
<reference evidence="1 2" key="1">
    <citation type="submission" date="2020-03" db="EMBL/GenBank/DDBJ databases">
        <authorList>
            <consortium name="Genoscope - CEA"/>
            <person name="William W."/>
        </authorList>
    </citation>
    <scope>NUCLEOTIDE SEQUENCE [LARGE SCALE GENOMIC DNA]</scope>
    <source>
        <strain evidence="2">DSM 16959</strain>
    </source>
</reference>
<dbReference type="OrthoDB" id="8525200at2"/>
<dbReference type="InterPro" id="IPR007435">
    <property type="entry name" value="DUF484"/>
</dbReference>
<dbReference type="PANTHER" id="PTHR38765">
    <property type="entry name" value="DUF484 DOMAIN-CONTAINING PROTEIN"/>
    <property type="match status" value="1"/>
</dbReference>
<dbReference type="EMBL" id="LR778301">
    <property type="protein sequence ID" value="CAB1370687.1"/>
    <property type="molecule type" value="Genomic_DNA"/>
</dbReference>
<protein>
    <recommendedName>
        <fullName evidence="3">DUF484 domain-containing protein</fullName>
    </recommendedName>
</protein>